<dbReference type="Gene3D" id="1.10.10.60">
    <property type="entry name" value="Homeodomain-like"/>
    <property type="match status" value="1"/>
</dbReference>
<proteinExistence type="predicted"/>
<dbReference type="NCBIfam" id="TIGR01557">
    <property type="entry name" value="myb_SHAQKYF"/>
    <property type="match status" value="1"/>
</dbReference>
<dbReference type="EMBL" id="PGOL01000658">
    <property type="protein sequence ID" value="PKI66693.1"/>
    <property type="molecule type" value="Genomic_DNA"/>
</dbReference>
<reference evidence="8 9" key="1">
    <citation type="submission" date="2017-11" db="EMBL/GenBank/DDBJ databases">
        <title>De-novo sequencing of pomegranate (Punica granatum L.) genome.</title>
        <authorList>
            <person name="Akparov Z."/>
            <person name="Amiraslanov A."/>
            <person name="Hajiyeva S."/>
            <person name="Abbasov M."/>
            <person name="Kaur K."/>
            <person name="Hamwieh A."/>
            <person name="Solovyev V."/>
            <person name="Salamov A."/>
            <person name="Braich B."/>
            <person name="Kosarev P."/>
            <person name="Mahmoud A."/>
            <person name="Hajiyev E."/>
            <person name="Babayeva S."/>
            <person name="Izzatullayeva V."/>
            <person name="Mammadov A."/>
            <person name="Mammadov A."/>
            <person name="Sharifova S."/>
            <person name="Ojaghi J."/>
            <person name="Eynullazada K."/>
            <person name="Bayramov B."/>
            <person name="Abdulazimova A."/>
            <person name="Shahmuradov I."/>
        </authorList>
    </citation>
    <scope>NUCLEOTIDE SEQUENCE [LARGE SCALE GENOMIC DNA]</scope>
    <source>
        <strain evidence="9">cv. AG2017</strain>
        <tissue evidence="8">Leaf</tissue>
    </source>
</reference>
<dbReference type="GO" id="GO:0005634">
    <property type="term" value="C:nucleus"/>
    <property type="evidence" value="ECO:0007669"/>
    <property type="project" value="UniProtKB-SubCell"/>
</dbReference>
<accession>A0A2I0KEU0</accession>
<keyword evidence="9" id="KW-1185">Reference proteome</keyword>
<dbReference type="GO" id="GO:0003677">
    <property type="term" value="F:DNA binding"/>
    <property type="evidence" value="ECO:0007669"/>
    <property type="project" value="InterPro"/>
</dbReference>
<organism evidence="8 9">
    <name type="scientific">Punica granatum</name>
    <name type="common">Pomegranate</name>
    <dbReference type="NCBI Taxonomy" id="22663"/>
    <lineage>
        <taxon>Eukaryota</taxon>
        <taxon>Viridiplantae</taxon>
        <taxon>Streptophyta</taxon>
        <taxon>Embryophyta</taxon>
        <taxon>Tracheophyta</taxon>
        <taxon>Spermatophyta</taxon>
        <taxon>Magnoliopsida</taxon>
        <taxon>eudicotyledons</taxon>
        <taxon>Gunneridae</taxon>
        <taxon>Pentapetalae</taxon>
        <taxon>rosids</taxon>
        <taxon>malvids</taxon>
        <taxon>Myrtales</taxon>
        <taxon>Lythraceae</taxon>
        <taxon>Punica</taxon>
    </lineage>
</organism>
<dbReference type="InterPro" id="IPR006447">
    <property type="entry name" value="Myb_dom_plants"/>
</dbReference>
<comment type="subcellular location">
    <subcellularLocation>
        <location evidence="1">Nucleus</location>
    </subcellularLocation>
</comment>
<evidence type="ECO:0000256" key="3">
    <source>
        <dbReference type="ARBA" id="ARBA00023163"/>
    </source>
</evidence>
<evidence type="ECO:0000256" key="4">
    <source>
        <dbReference type="ARBA" id="ARBA00023242"/>
    </source>
</evidence>
<dbReference type="PROSITE" id="PS51294">
    <property type="entry name" value="HTH_MYB"/>
    <property type="match status" value="1"/>
</dbReference>
<gene>
    <name evidence="8" type="ORF">CRG98_012888</name>
</gene>
<dbReference type="Pfam" id="PF00249">
    <property type="entry name" value="Myb_DNA-binding"/>
    <property type="match status" value="1"/>
</dbReference>
<feature type="domain" description="SANT" evidence="6">
    <location>
        <begin position="52"/>
        <end position="109"/>
    </location>
</feature>
<dbReference type="SUPFAM" id="SSF46689">
    <property type="entry name" value="Homeodomain-like"/>
    <property type="match status" value="1"/>
</dbReference>
<dbReference type="PROSITE" id="PS51293">
    <property type="entry name" value="SANT"/>
    <property type="match status" value="1"/>
</dbReference>
<dbReference type="PROSITE" id="PS50090">
    <property type="entry name" value="MYB_LIKE"/>
    <property type="match status" value="1"/>
</dbReference>
<name>A0A2I0KEU0_PUNGR</name>
<evidence type="ECO:0000259" key="6">
    <source>
        <dbReference type="PROSITE" id="PS51293"/>
    </source>
</evidence>
<comment type="caution">
    <text evidence="8">The sequence shown here is derived from an EMBL/GenBank/DDBJ whole genome shotgun (WGS) entry which is preliminary data.</text>
</comment>
<evidence type="ECO:0000313" key="8">
    <source>
        <dbReference type="EMBL" id="PKI66693.1"/>
    </source>
</evidence>
<feature type="domain" description="HTH myb-type" evidence="7">
    <location>
        <begin position="49"/>
        <end position="105"/>
    </location>
</feature>
<dbReference type="AlphaFoldDB" id="A0A2I0KEU0"/>
<dbReference type="Proteomes" id="UP000233551">
    <property type="component" value="Unassembled WGS sequence"/>
</dbReference>
<protein>
    <submittedName>
        <fullName evidence="8">Uncharacterized protein</fullName>
    </submittedName>
</protein>
<feature type="domain" description="Myb-like" evidence="5">
    <location>
        <begin position="49"/>
        <end position="101"/>
    </location>
</feature>
<dbReference type="CDD" id="cd00167">
    <property type="entry name" value="SANT"/>
    <property type="match status" value="1"/>
</dbReference>
<dbReference type="PANTHER" id="PTHR44042">
    <property type="entry name" value="DUPLICATED HOMEODOMAIN-LIKE SUPERFAMILY PROTEIN-RELATED"/>
    <property type="match status" value="1"/>
</dbReference>
<evidence type="ECO:0000256" key="1">
    <source>
        <dbReference type="ARBA" id="ARBA00004123"/>
    </source>
</evidence>
<dbReference type="GO" id="GO:0010468">
    <property type="term" value="P:regulation of gene expression"/>
    <property type="evidence" value="ECO:0007669"/>
    <property type="project" value="UniProtKB-ARBA"/>
</dbReference>
<sequence>MRTENIWDTETGSRVTMPSTFGGNPLEVNQMEGYQIPNQSMRPQWLTQQENKREGAWNQEEHRNFLRGLYKCGWGNWKLVAQNYVRTRTQWQIVSHAQKYQLRYYETEKKRRSIHDTTLEDEHGNLLPLPVPPWPTVKDTAPAVLLPPNGQLPQNLQGALNQLELDEVVRKHVEVLLSDYSIDEIEININDFLPPDDLLLNPSYLFSSFFFAFPELGPCEFHTD</sequence>
<evidence type="ECO:0000259" key="5">
    <source>
        <dbReference type="PROSITE" id="PS50090"/>
    </source>
</evidence>
<dbReference type="InterPro" id="IPR001005">
    <property type="entry name" value="SANT/Myb"/>
</dbReference>
<evidence type="ECO:0000259" key="7">
    <source>
        <dbReference type="PROSITE" id="PS51294"/>
    </source>
</evidence>
<dbReference type="InterPro" id="IPR017884">
    <property type="entry name" value="SANT_dom"/>
</dbReference>
<dbReference type="InterPro" id="IPR009057">
    <property type="entry name" value="Homeodomain-like_sf"/>
</dbReference>
<dbReference type="PANTHER" id="PTHR44042:SF41">
    <property type="entry name" value="DUPLICATED HOMEODOMAIN-LIKE SUPERFAMILY PROTEIN-RELATED"/>
    <property type="match status" value="1"/>
</dbReference>
<evidence type="ECO:0000313" key="9">
    <source>
        <dbReference type="Proteomes" id="UP000233551"/>
    </source>
</evidence>
<evidence type="ECO:0000256" key="2">
    <source>
        <dbReference type="ARBA" id="ARBA00023015"/>
    </source>
</evidence>
<dbReference type="SMART" id="SM00717">
    <property type="entry name" value="SANT"/>
    <property type="match status" value="1"/>
</dbReference>
<keyword evidence="4" id="KW-0539">Nucleus</keyword>
<keyword evidence="2" id="KW-0805">Transcription regulation</keyword>
<keyword evidence="3" id="KW-0804">Transcription</keyword>
<dbReference type="InterPro" id="IPR017930">
    <property type="entry name" value="Myb_dom"/>
</dbReference>